<gene>
    <name evidence="2" type="ORF">B0I28_10824</name>
</gene>
<dbReference type="OrthoDB" id="5193813at2"/>
<keyword evidence="1" id="KW-0812">Transmembrane</keyword>
<proteinExistence type="predicted"/>
<keyword evidence="1" id="KW-0472">Membrane</keyword>
<feature type="transmembrane region" description="Helical" evidence="1">
    <location>
        <begin position="79"/>
        <end position="102"/>
    </location>
</feature>
<evidence type="ECO:0000256" key="1">
    <source>
        <dbReference type="SAM" id="Phobius"/>
    </source>
</evidence>
<keyword evidence="1" id="KW-1133">Transmembrane helix</keyword>
<accession>A0A2T0UFJ4</accession>
<dbReference type="EMBL" id="PVTJ01000008">
    <property type="protein sequence ID" value="PRY56713.1"/>
    <property type="molecule type" value="Genomic_DNA"/>
</dbReference>
<comment type="caution">
    <text evidence="2">The sequence shown here is derived from an EMBL/GenBank/DDBJ whole genome shotgun (WGS) entry which is preliminary data.</text>
</comment>
<dbReference type="RefSeq" id="WP_106365516.1">
    <property type="nucleotide sequence ID" value="NZ_PVTJ01000008.1"/>
</dbReference>
<name>A0A2T0UFJ4_9ACTN</name>
<evidence type="ECO:0000313" key="3">
    <source>
        <dbReference type="Proteomes" id="UP000238176"/>
    </source>
</evidence>
<organism evidence="2 3">
    <name type="scientific">Glycomyces artemisiae</name>
    <dbReference type="NCBI Taxonomy" id="1076443"/>
    <lineage>
        <taxon>Bacteria</taxon>
        <taxon>Bacillati</taxon>
        <taxon>Actinomycetota</taxon>
        <taxon>Actinomycetes</taxon>
        <taxon>Glycomycetales</taxon>
        <taxon>Glycomycetaceae</taxon>
        <taxon>Glycomyces</taxon>
    </lineage>
</organism>
<protein>
    <submittedName>
        <fullName evidence="2">Uncharacterized protein</fullName>
    </submittedName>
</protein>
<feature type="transmembrane region" description="Helical" evidence="1">
    <location>
        <begin position="50"/>
        <end position="67"/>
    </location>
</feature>
<evidence type="ECO:0000313" key="2">
    <source>
        <dbReference type="EMBL" id="PRY56713.1"/>
    </source>
</evidence>
<feature type="transmembrane region" description="Helical" evidence="1">
    <location>
        <begin position="122"/>
        <end position="140"/>
    </location>
</feature>
<reference evidence="2 3" key="1">
    <citation type="submission" date="2018-03" db="EMBL/GenBank/DDBJ databases">
        <title>Genomic Encyclopedia of Type Strains, Phase III (KMG-III): the genomes of soil and plant-associated and newly described type strains.</title>
        <authorList>
            <person name="Whitman W."/>
        </authorList>
    </citation>
    <scope>NUCLEOTIDE SEQUENCE [LARGE SCALE GENOMIC DNA]</scope>
    <source>
        <strain evidence="2 3">CGMCC 4.7067</strain>
    </source>
</reference>
<dbReference type="Proteomes" id="UP000238176">
    <property type="component" value="Unassembled WGS sequence"/>
</dbReference>
<feature type="transmembrane region" description="Helical" evidence="1">
    <location>
        <begin position="20"/>
        <end position="38"/>
    </location>
</feature>
<sequence>MTTLKRFFSRSLRPGLWPWWWSLAAGATVAGAFGLARGEYHGISGFSSTNFGWLVFVLVGGTVYAVRQADGHWPGLLRPVRAGLIVFVLCTAAVCVTGLVFLPEQPFTTTLTTDAAGRAWVMAVPVIGVGYVAELVKALARLSGTRRRP</sequence>
<keyword evidence="3" id="KW-1185">Reference proteome</keyword>
<dbReference type="AlphaFoldDB" id="A0A2T0UFJ4"/>